<keyword evidence="1 2" id="KW-0238">DNA-binding</keyword>
<dbReference type="InterPro" id="IPR009057">
    <property type="entry name" value="Homeodomain-like_sf"/>
</dbReference>
<proteinExistence type="predicted"/>
<dbReference type="AlphaFoldDB" id="A0A410WTI9"/>
<dbReference type="EMBL" id="JAMDMJ010000039">
    <property type="protein sequence ID" value="MCY9599090.1"/>
    <property type="molecule type" value="Genomic_DNA"/>
</dbReference>
<dbReference type="SUPFAM" id="SSF46689">
    <property type="entry name" value="Homeodomain-like"/>
    <property type="match status" value="1"/>
</dbReference>
<dbReference type="OrthoDB" id="9814200at2"/>
<reference evidence="5 6" key="1">
    <citation type="submission" date="2018-01" db="EMBL/GenBank/DDBJ databases">
        <title>The whole genome sequencing and assembly of Paenibacillus chitinolyticus KCCM 41400 strain.</title>
        <authorList>
            <person name="Kim J.-Y."/>
            <person name="Park M.-K."/>
            <person name="Lee Y.-J."/>
            <person name="Yi H."/>
            <person name="Bahn Y.-S."/>
            <person name="Kim J.F."/>
            <person name="Lee D.-W."/>
        </authorList>
    </citation>
    <scope>NUCLEOTIDE SEQUENCE [LARGE SCALE GENOMIC DNA]</scope>
    <source>
        <strain evidence="5 6">KCCM 41400</strain>
    </source>
</reference>
<dbReference type="InterPro" id="IPR001647">
    <property type="entry name" value="HTH_TetR"/>
</dbReference>
<evidence type="ECO:0000259" key="3">
    <source>
        <dbReference type="PROSITE" id="PS50977"/>
    </source>
</evidence>
<evidence type="ECO:0000313" key="7">
    <source>
        <dbReference type="Proteomes" id="UP001527202"/>
    </source>
</evidence>
<dbReference type="InterPro" id="IPR049149">
    <property type="entry name" value="TetR/AcrR_C"/>
</dbReference>
<dbReference type="Gene3D" id="1.10.357.10">
    <property type="entry name" value="Tetracycline Repressor, domain 2"/>
    <property type="match status" value="1"/>
</dbReference>
<dbReference type="Pfam" id="PF00440">
    <property type="entry name" value="TetR_N"/>
    <property type="match status" value="1"/>
</dbReference>
<evidence type="ECO:0000313" key="5">
    <source>
        <dbReference type="EMBL" id="QAV17663.1"/>
    </source>
</evidence>
<feature type="DNA-binding region" description="H-T-H motif" evidence="2">
    <location>
        <begin position="35"/>
        <end position="54"/>
    </location>
</feature>
<protein>
    <submittedName>
        <fullName evidence="5">TetR/AcrR family transcriptional regulator</fullName>
    </submittedName>
</protein>
<dbReference type="GeneID" id="95374812"/>
<dbReference type="Pfam" id="PF21303">
    <property type="entry name" value="TetR_C_39"/>
    <property type="match status" value="1"/>
</dbReference>
<evidence type="ECO:0000313" key="6">
    <source>
        <dbReference type="Proteomes" id="UP000288943"/>
    </source>
</evidence>
<dbReference type="InterPro" id="IPR050624">
    <property type="entry name" value="HTH-type_Tx_Regulator"/>
</dbReference>
<dbReference type="PRINTS" id="PR00455">
    <property type="entry name" value="HTHTETR"/>
</dbReference>
<evidence type="ECO:0000313" key="4">
    <source>
        <dbReference type="EMBL" id="MCY9599090.1"/>
    </source>
</evidence>
<sequence length="227" mass="25948">MEKLARVTKSPEERKQEFLSAAESLFRVKGYERTAVSDIVKQVGVAQGTFYYYFKSKDELADAMIRRMLDEHMGLIESIAEDPELSGQEKIVKVMKEDFVKRGDNLENLDYMHHENNALLHQKMLVESVKAYTPFITGIIEQGIGEGSFHTSHPREVVEFFMVGLFFLYDPGIFAWTVEEVVTKLQAIGEILEKLLGAEKDSLDIWKDLPDMPIIIQKALKAEKASR</sequence>
<dbReference type="KEGG" id="pchi:PC41400_08310"/>
<evidence type="ECO:0000256" key="2">
    <source>
        <dbReference type="PROSITE-ProRule" id="PRU00335"/>
    </source>
</evidence>
<reference evidence="4 7" key="2">
    <citation type="submission" date="2022-05" db="EMBL/GenBank/DDBJ databases">
        <title>Genome Sequencing of Bee-Associated Microbes.</title>
        <authorList>
            <person name="Dunlap C."/>
        </authorList>
    </citation>
    <scope>NUCLEOTIDE SEQUENCE [LARGE SCALE GENOMIC DNA]</scope>
    <source>
        <strain evidence="4 7">NRRL B-23120</strain>
    </source>
</reference>
<keyword evidence="7" id="KW-1185">Reference proteome</keyword>
<dbReference type="PANTHER" id="PTHR43479">
    <property type="entry name" value="ACREF/ENVCD OPERON REPRESSOR-RELATED"/>
    <property type="match status" value="1"/>
</dbReference>
<dbReference type="PROSITE" id="PS50977">
    <property type="entry name" value="HTH_TETR_2"/>
    <property type="match status" value="1"/>
</dbReference>
<name>A0A410WTI9_9BACL</name>
<gene>
    <name evidence="4" type="ORF">M5X16_25355</name>
    <name evidence="5" type="ORF">PC41400_08310</name>
</gene>
<dbReference type="EMBL" id="CP026520">
    <property type="protein sequence ID" value="QAV17663.1"/>
    <property type="molecule type" value="Genomic_DNA"/>
</dbReference>
<dbReference type="Proteomes" id="UP000288943">
    <property type="component" value="Chromosome"/>
</dbReference>
<organism evidence="5 6">
    <name type="scientific">Paenibacillus chitinolyticus</name>
    <dbReference type="NCBI Taxonomy" id="79263"/>
    <lineage>
        <taxon>Bacteria</taxon>
        <taxon>Bacillati</taxon>
        <taxon>Bacillota</taxon>
        <taxon>Bacilli</taxon>
        <taxon>Bacillales</taxon>
        <taxon>Paenibacillaceae</taxon>
        <taxon>Paenibacillus</taxon>
    </lineage>
</organism>
<feature type="domain" description="HTH tetR-type" evidence="3">
    <location>
        <begin position="12"/>
        <end position="72"/>
    </location>
</feature>
<dbReference type="RefSeq" id="WP_042229043.1">
    <property type="nucleotide sequence ID" value="NZ_CP026520.1"/>
</dbReference>
<evidence type="ECO:0000256" key="1">
    <source>
        <dbReference type="ARBA" id="ARBA00023125"/>
    </source>
</evidence>
<dbReference type="PANTHER" id="PTHR43479:SF11">
    <property type="entry name" value="ACREF_ENVCD OPERON REPRESSOR-RELATED"/>
    <property type="match status" value="1"/>
</dbReference>
<dbReference type="GO" id="GO:0003677">
    <property type="term" value="F:DNA binding"/>
    <property type="evidence" value="ECO:0007669"/>
    <property type="project" value="UniProtKB-UniRule"/>
</dbReference>
<accession>A0A410WTI9</accession>
<dbReference type="Proteomes" id="UP001527202">
    <property type="component" value="Unassembled WGS sequence"/>
</dbReference>